<name>A0A088E7H5_9CREN</name>
<dbReference type="PATRIC" id="fig|43687.5.peg.2352"/>
<evidence type="ECO:0000313" key="2">
    <source>
        <dbReference type="EMBL" id="AIM28316.1"/>
    </source>
</evidence>
<evidence type="ECO:0000313" key="6">
    <source>
        <dbReference type="EMBL" id="AKV81850.1"/>
    </source>
</evidence>
<dbReference type="EMBL" id="CP012174">
    <property type="protein sequence ID" value="AKV79605.1"/>
    <property type="molecule type" value="Genomic_DNA"/>
</dbReference>
<evidence type="ECO:0000313" key="8">
    <source>
        <dbReference type="Proteomes" id="UP000029084"/>
    </source>
</evidence>
<evidence type="ECO:0000313" key="12">
    <source>
        <dbReference type="Proteomes" id="UP000062475"/>
    </source>
</evidence>
<keyword evidence="1" id="KW-0812">Transmembrane</keyword>
<reference evidence="10 11" key="2">
    <citation type="journal article" date="2015" name="Genome Announc.">
        <title>Complete Genome Sequences of Evolved Arsenate-Resistant Metallosphaera sedula Strains.</title>
        <authorList>
            <person name="Ai C."/>
            <person name="McCarthy S."/>
            <person name="Schackwitz W."/>
            <person name="Martin J."/>
            <person name="Lipzen A."/>
            <person name="Blum P."/>
        </authorList>
    </citation>
    <scope>NUCLEOTIDE SEQUENCE [LARGE SCALE GENOMIC DNA]</scope>
    <source>
        <strain evidence="5 11">ARS120-1</strain>
        <strain evidence="6 10">ARS120-2</strain>
        <strain evidence="3 13">ARS50-1</strain>
        <strain evidence="4 12">ARS50-2</strain>
    </source>
</reference>
<sequence length="63" mass="7102">MIPFEVLIKIMLLIPSIVFLFYSAVYILLFELNVQPSLSKTYRNLSIILIGGGAILLSIYLIV</sequence>
<evidence type="ECO:0000313" key="11">
    <source>
        <dbReference type="Proteomes" id="UP000062398"/>
    </source>
</evidence>
<feature type="transmembrane region" description="Helical" evidence="1">
    <location>
        <begin position="6"/>
        <end position="30"/>
    </location>
</feature>
<proteinExistence type="predicted"/>
<dbReference type="AlphaFoldDB" id="A0A088E7H5"/>
<dbReference type="OMA" id="QPELCKF"/>
<evidence type="ECO:0000313" key="7">
    <source>
        <dbReference type="EMBL" id="AKV84085.1"/>
    </source>
</evidence>
<dbReference type="EMBL" id="CP012172">
    <property type="protein sequence ID" value="AKV75116.1"/>
    <property type="molecule type" value="Genomic_DNA"/>
</dbReference>
<dbReference type="EMBL" id="CP012175">
    <property type="protein sequence ID" value="AKV81850.1"/>
    <property type="molecule type" value="Genomic_DNA"/>
</dbReference>
<dbReference type="Proteomes" id="UP000056255">
    <property type="component" value="Chromosome"/>
</dbReference>
<dbReference type="Proteomes" id="UP000062475">
    <property type="component" value="Chromosome"/>
</dbReference>
<dbReference type="EMBL" id="CP012176">
    <property type="protein sequence ID" value="AKV84085.1"/>
    <property type="molecule type" value="Genomic_DNA"/>
</dbReference>
<dbReference type="EMBL" id="CP008822">
    <property type="protein sequence ID" value="AIM28316.1"/>
    <property type="molecule type" value="Genomic_DNA"/>
</dbReference>
<keyword evidence="1" id="KW-1133">Transmembrane helix</keyword>
<feature type="transmembrane region" description="Helical" evidence="1">
    <location>
        <begin position="42"/>
        <end position="62"/>
    </location>
</feature>
<keyword evidence="1" id="KW-0472">Membrane</keyword>
<gene>
    <name evidence="2" type="ORF">HA72_2194</name>
    <name evidence="3" type="ORF">MsedA_2247</name>
    <name evidence="4" type="ORF">MsedB_2249</name>
    <name evidence="5" type="ORF">MsedC_2247</name>
    <name evidence="6" type="ORF">MsedD_2248</name>
    <name evidence="7" type="ORF">MsedE_2250</name>
</gene>
<organism evidence="2 8">
    <name type="scientific">Metallosphaera sedula</name>
    <dbReference type="NCBI Taxonomy" id="43687"/>
    <lineage>
        <taxon>Archaea</taxon>
        <taxon>Thermoproteota</taxon>
        <taxon>Thermoprotei</taxon>
        <taxon>Sulfolobales</taxon>
        <taxon>Sulfolobaceae</taxon>
        <taxon>Metallosphaera</taxon>
    </lineage>
</organism>
<evidence type="ECO:0000313" key="3">
    <source>
        <dbReference type="EMBL" id="AKV75116.1"/>
    </source>
</evidence>
<reference evidence="2 8" key="1">
    <citation type="journal article" date="2014" name="J. Bacteriol.">
        <title>Role of an Archaeal PitA Transporter in the Copper and Arsenic Resistance of Metallosphaera sedula, an Extreme Thermoacidophile.</title>
        <authorList>
            <person name="McCarthy S."/>
            <person name="Ai C."/>
            <person name="Wheaton G."/>
            <person name="Tevatia R."/>
            <person name="Eckrich V."/>
            <person name="Kelly R."/>
            <person name="Blum P."/>
        </authorList>
    </citation>
    <scope>NUCLEOTIDE SEQUENCE [LARGE SCALE GENOMIC DNA]</scope>
    <source>
        <strain evidence="2 8">CuR1</strain>
    </source>
</reference>
<dbReference type="Proteomes" id="UP000029084">
    <property type="component" value="Chromosome"/>
</dbReference>
<evidence type="ECO:0000313" key="5">
    <source>
        <dbReference type="EMBL" id="AKV79605.1"/>
    </source>
</evidence>
<dbReference type="EMBL" id="CP012173">
    <property type="protein sequence ID" value="AKV77354.1"/>
    <property type="molecule type" value="Genomic_DNA"/>
</dbReference>
<evidence type="ECO:0000313" key="4">
    <source>
        <dbReference type="EMBL" id="AKV77354.1"/>
    </source>
</evidence>
<dbReference type="Proteomes" id="UP000068832">
    <property type="component" value="Chromosome"/>
</dbReference>
<dbReference type="Proteomes" id="UP000062398">
    <property type="component" value="Chromosome"/>
</dbReference>
<evidence type="ECO:0000313" key="9">
    <source>
        <dbReference type="Proteomes" id="UP000056255"/>
    </source>
</evidence>
<reference evidence="7 9" key="3">
    <citation type="submission" date="2015-07" db="EMBL/GenBank/DDBJ databases">
        <title>Physiological, transcriptional responses and genome re-sequencing of acid resistant extremely thermoacidophilic Metallosphaera sedula SARC-M1.</title>
        <authorList>
            <person name="Ai C."/>
            <person name="McCarthy S."/>
            <person name="Eckrich V."/>
            <person name="Rudrappa D."/>
            <person name="Qiu G."/>
            <person name="Blum P."/>
        </authorList>
    </citation>
    <scope>NUCLEOTIDE SEQUENCE [LARGE SCALE GENOMIC DNA]</scope>
    <source>
        <strain evidence="7 9">SARC-M1</strain>
    </source>
</reference>
<accession>A0A088E7H5</accession>
<dbReference type="Proteomes" id="UP000061362">
    <property type="component" value="Chromosome"/>
</dbReference>
<protein>
    <submittedName>
        <fullName evidence="2">Uncharacterized protein</fullName>
    </submittedName>
</protein>
<evidence type="ECO:0000256" key="1">
    <source>
        <dbReference type="SAM" id="Phobius"/>
    </source>
</evidence>
<evidence type="ECO:0000313" key="13">
    <source>
        <dbReference type="Proteomes" id="UP000068832"/>
    </source>
</evidence>
<evidence type="ECO:0000313" key="10">
    <source>
        <dbReference type="Proteomes" id="UP000061362"/>
    </source>
</evidence>